<keyword evidence="2" id="KW-1185">Reference proteome</keyword>
<reference evidence="1 2" key="2">
    <citation type="submission" date="2018-08" db="EMBL/GenBank/DDBJ databases">
        <authorList>
            <person name="Laetsch R D."/>
            <person name="Stevens L."/>
            <person name="Kumar S."/>
            <person name="Blaxter L. M."/>
        </authorList>
    </citation>
    <scope>NUCLEOTIDE SEQUENCE [LARGE SCALE GENOMIC DNA]</scope>
</reference>
<dbReference type="Proteomes" id="UP000271087">
    <property type="component" value="Unassembled WGS sequence"/>
</dbReference>
<accession>A0A182EML4</accession>
<dbReference type="AlphaFoldDB" id="A0A182EML4"/>
<reference evidence="3" key="1">
    <citation type="submission" date="2016-06" db="UniProtKB">
        <authorList>
            <consortium name="WormBaseParasite"/>
        </authorList>
    </citation>
    <scope>IDENTIFICATION</scope>
</reference>
<sequence length="70" mass="7885">DQWLVGHAGTDGQNVKMDLTNKVAFAYLCNGMKTGFKRLQNALYECLHENNLVKEIPIEKVGKNYETVKG</sequence>
<evidence type="ECO:0000313" key="2">
    <source>
        <dbReference type="Proteomes" id="UP000271087"/>
    </source>
</evidence>
<dbReference type="EMBL" id="UYRW01004494">
    <property type="protein sequence ID" value="VDM92752.1"/>
    <property type="molecule type" value="Genomic_DNA"/>
</dbReference>
<proteinExistence type="predicted"/>
<dbReference type="STRING" id="42157.A0A182EML4"/>
<evidence type="ECO:0000313" key="3">
    <source>
        <dbReference type="WBParaSite" id="nOo.2.0.1.t09360-RA"/>
    </source>
</evidence>
<evidence type="ECO:0000313" key="1">
    <source>
        <dbReference type="EMBL" id="VDM92752.1"/>
    </source>
</evidence>
<organism evidence="3">
    <name type="scientific">Onchocerca ochengi</name>
    <name type="common">Filarial nematode worm</name>
    <dbReference type="NCBI Taxonomy" id="42157"/>
    <lineage>
        <taxon>Eukaryota</taxon>
        <taxon>Metazoa</taxon>
        <taxon>Ecdysozoa</taxon>
        <taxon>Nematoda</taxon>
        <taxon>Chromadorea</taxon>
        <taxon>Rhabditida</taxon>
        <taxon>Spirurina</taxon>
        <taxon>Spiruromorpha</taxon>
        <taxon>Filarioidea</taxon>
        <taxon>Onchocercidae</taxon>
        <taxon>Onchocerca</taxon>
    </lineage>
</organism>
<name>A0A182EML4_ONCOC</name>
<protein>
    <submittedName>
        <fullName evidence="3">RNA-dependent RNA polymerase</fullName>
    </submittedName>
</protein>
<dbReference type="WBParaSite" id="nOo.2.0.1.t09360-RA">
    <property type="protein sequence ID" value="nOo.2.0.1.t09360-RA"/>
    <property type="gene ID" value="nOo.2.0.1.g09360"/>
</dbReference>
<gene>
    <name evidence="1" type="ORF">NOO_LOCUS9360</name>
</gene>
<dbReference type="OrthoDB" id="5946976at2759"/>